<dbReference type="AlphaFoldDB" id="A0A221P611"/>
<dbReference type="KEGG" id="splu:LK06_029840"/>
<dbReference type="STRING" id="1355015.LK06_029840"/>
<evidence type="ECO:0000256" key="1">
    <source>
        <dbReference type="SAM" id="MobiDB-lite"/>
    </source>
</evidence>
<feature type="region of interest" description="Disordered" evidence="1">
    <location>
        <begin position="94"/>
        <end position="121"/>
    </location>
</feature>
<dbReference type="Proteomes" id="UP000031501">
    <property type="component" value="Chromosome"/>
</dbReference>
<keyword evidence="3" id="KW-1185">Reference proteome</keyword>
<accession>A0A221P611</accession>
<protein>
    <recommendedName>
        <fullName evidence="4">Metallo-beta-lactamase domain-containing protein</fullName>
    </recommendedName>
</protein>
<evidence type="ECO:0000313" key="2">
    <source>
        <dbReference type="EMBL" id="ASN27733.1"/>
    </source>
</evidence>
<dbReference type="EMBL" id="CP022433">
    <property type="protein sequence ID" value="ASN27733.1"/>
    <property type="molecule type" value="Genomic_DNA"/>
</dbReference>
<dbReference type="SUPFAM" id="SSF56281">
    <property type="entry name" value="Metallo-hydrolase/oxidoreductase"/>
    <property type="match status" value="1"/>
</dbReference>
<name>A0A221P611_9ACTN</name>
<evidence type="ECO:0000313" key="3">
    <source>
        <dbReference type="Proteomes" id="UP000031501"/>
    </source>
</evidence>
<dbReference type="Gene3D" id="3.60.15.10">
    <property type="entry name" value="Ribonuclease Z/Hydroxyacylglutathione hydrolase-like"/>
    <property type="match status" value="1"/>
</dbReference>
<organism evidence="2 3">
    <name type="scientific">Streptomyces pluripotens</name>
    <dbReference type="NCBI Taxonomy" id="1355015"/>
    <lineage>
        <taxon>Bacteria</taxon>
        <taxon>Bacillati</taxon>
        <taxon>Actinomycetota</taxon>
        <taxon>Actinomycetes</taxon>
        <taxon>Kitasatosporales</taxon>
        <taxon>Streptomycetaceae</taxon>
        <taxon>Streptomyces</taxon>
    </lineage>
</organism>
<reference evidence="2 3" key="1">
    <citation type="submission" date="2017-07" db="EMBL/GenBank/DDBJ databases">
        <title>Genome sequence of Streptomyces pluripotens MUSC 137T.</title>
        <authorList>
            <person name="Ser H.-L."/>
            <person name="Lee L.-H."/>
        </authorList>
    </citation>
    <scope>NUCLEOTIDE SEQUENCE [LARGE SCALE GENOMIC DNA]</scope>
    <source>
        <strain evidence="2 3">MUSC 137</strain>
    </source>
</reference>
<dbReference type="OrthoDB" id="2971563at2"/>
<feature type="region of interest" description="Disordered" evidence="1">
    <location>
        <begin position="150"/>
        <end position="170"/>
    </location>
</feature>
<sequence>MHVIDLLPHLHLLCFPVGQAYLWRSDHELTLTDAGPMGSGRKICDAASALGHVPGDVRQIVSTHFRAEHAGRAGEFAALSGADVLGSAWTRRSSVGNHAAHPGGSRSGSCRSTRRRPGNCPGERRCRRLRSPVCRRATISVCDAVFRGPADLPDHPQVMPSAESDSHAGG</sequence>
<evidence type="ECO:0008006" key="4">
    <source>
        <dbReference type="Google" id="ProtNLM"/>
    </source>
</evidence>
<dbReference type="InterPro" id="IPR036866">
    <property type="entry name" value="RibonucZ/Hydroxyglut_hydro"/>
</dbReference>
<proteinExistence type="predicted"/>
<dbReference type="RefSeq" id="WP_052269881.1">
    <property type="nucleotide sequence ID" value="NZ_CP021080.1"/>
</dbReference>
<gene>
    <name evidence="2" type="ORF">LK07_31035</name>
</gene>